<protein>
    <submittedName>
        <fullName evidence="1">Uncharacterized protein</fullName>
    </submittedName>
</protein>
<reference evidence="1 2" key="1">
    <citation type="journal article" date="2014" name="Genome Announc.">
        <title>Genome Sequence of the Microsporidian Species Nematocida sp1 Strain ERTm6 (ATCC PRA-372).</title>
        <authorList>
            <person name="Bakowski M.A."/>
            <person name="Priest M."/>
            <person name="Young S."/>
            <person name="Cuomo C.A."/>
            <person name="Troemel E.R."/>
        </authorList>
    </citation>
    <scope>NUCLEOTIDE SEQUENCE [LARGE SCALE GENOMIC DNA]</scope>
    <source>
        <strain evidence="1 2">ERTm6</strain>
    </source>
</reference>
<name>A0A086J4P9_NEMA1</name>
<dbReference type="HOGENOM" id="CLU_1215074_0_0_1"/>
<dbReference type="AlphaFoldDB" id="A0A086J4P9"/>
<accession>A0A086J4P9</accession>
<evidence type="ECO:0000313" key="1">
    <source>
        <dbReference type="EMBL" id="KFG27117.1"/>
    </source>
</evidence>
<dbReference type="EMBL" id="AKIJ01000001">
    <property type="protein sequence ID" value="KFG27117.1"/>
    <property type="molecule type" value="Genomic_DNA"/>
</dbReference>
<evidence type="ECO:0000313" key="2">
    <source>
        <dbReference type="Proteomes" id="UP000054524"/>
    </source>
</evidence>
<dbReference type="Proteomes" id="UP000054524">
    <property type="component" value="Unassembled WGS sequence"/>
</dbReference>
<comment type="caution">
    <text evidence="1">The sequence shown here is derived from an EMBL/GenBank/DDBJ whole genome shotgun (WGS) entry which is preliminary data.</text>
</comment>
<keyword evidence="2" id="KW-1185">Reference proteome</keyword>
<organism evidence="1 2">
    <name type="scientific">Nematocida ausubeli (strain ATCC PRA-371 / ERTm2)</name>
    <name type="common">Nematode killer fungus</name>
    <dbReference type="NCBI Taxonomy" id="1913371"/>
    <lineage>
        <taxon>Eukaryota</taxon>
        <taxon>Fungi</taxon>
        <taxon>Fungi incertae sedis</taxon>
        <taxon>Microsporidia</taxon>
        <taxon>Nematocida</taxon>
    </lineage>
</organism>
<sequence>MKTPEDLLKIYRANCAKAFFTACASDCAQRQYSMEEAAHVTYFKLQEEYKKEEQLQLLLLYTRIIGPVTHIEKKSIIESLQKNLPEISSITEHRHLLSTYIIVESCPWISSVIDTFPQDILLLSTSQIHRLALEERPSYFPCELFLSVHATHTVCIINIEETEEALLKHFHMHEVEKVVAHKSRAYIKTAHIEGAQCIYHALSGKLINKKPVFTYYYPDSLSNINLFL</sequence>
<proteinExistence type="predicted"/>
<dbReference type="RefSeq" id="XP_052905672.1">
    <property type="nucleotide sequence ID" value="XM_053047847.1"/>
</dbReference>
<gene>
    <name evidence="1" type="ORF">NESG_00192</name>
</gene>
<dbReference type="GeneID" id="77675165"/>
<dbReference type="OrthoDB" id="2187264at2759"/>